<name>A0AAU7E6N4_9BACT</name>
<dbReference type="InterPro" id="IPR057219">
    <property type="entry name" value="DUF7897"/>
</dbReference>
<sequence>MNNFKKLMQITQRRKNNINKIYDILDKNKLNEELQKQKEYFEKLLKNIKLEVKNSSILAMVRRFVDLKEENLIQELEQNHFDKHQISKIKAQIYNEVKKFYENEHEKLIEEIKDAKILNVFYVCLIEGIHSIGKVLNSMQEEWQQKIIEENNEFLSSHFENLDEALKFLKDNKLYQKDRNNDICERSYGVIFKNNQTWQFLPYALAFKEHTKELRNAFDRTLNKLQSLASNTEEKAYIDYLEKLKLAFCEENNDKVIQAWQNAELAWMQVKSPLQIGHPLEYYEDSYTHAVALEWDIRVEDASDFNAAVFNQEIKESFDQIYHKLGIKNQKLYDSVCENFNKTQLYICSPMIFYGAELNGLFSAQVVPNDEFVSQKAGKKIFAFLNFVYENAKTKPFMKLSSMIFEKEFLDYGREILFFNETLWKKVYEISTIGHEFGHMFFIDENTEKIMNESGYFKNIEEFKATMGGLVNFFLHEKEELKMPVFHELIKRAIGLIAWQKVEEVKPYYTEGLIHLHILFQSKVLSFENNKLQINFNSIAYENFKEEAINTYLKLAKHYSLKLDAKEFLNEFCILENEVFLPKNAICKEFVLYYYKLYEQFANIIDDSDEIKKYRK</sequence>
<evidence type="ECO:0000313" key="3">
    <source>
        <dbReference type="EMBL" id="XBJ28915.1"/>
    </source>
</evidence>
<dbReference type="AlphaFoldDB" id="A0AAU7E6N4"/>
<reference evidence="3" key="1">
    <citation type="submission" date="2024-05" db="EMBL/GenBank/DDBJ databases">
        <title>Campylobacter coli isolated from environmental waters in Slovenia.</title>
        <authorList>
            <person name="Zautner A.E."/>
            <person name="Bunk B."/>
            <person name="Riedel T."/>
            <person name="Sproeer C."/>
        </authorList>
    </citation>
    <scope>NUCLEOTIDE SEQUENCE</scope>
    <source>
        <strain evidence="3">CCS1377</strain>
    </source>
</reference>
<protein>
    <submittedName>
        <fullName evidence="3">Invasion protein CiaB</fullName>
    </submittedName>
</protein>
<organism evidence="3">
    <name type="scientific">Campylobacter sp. CCS1377</name>
    <dbReference type="NCBI Taxonomy" id="3158229"/>
    <lineage>
        <taxon>Bacteria</taxon>
        <taxon>Pseudomonadati</taxon>
        <taxon>Campylobacterota</taxon>
        <taxon>Epsilonproteobacteria</taxon>
        <taxon>Campylobacterales</taxon>
        <taxon>Campylobacteraceae</taxon>
        <taxon>Campylobacter</taxon>
    </lineage>
</organism>
<dbReference type="NCBIfam" id="NF033805">
    <property type="entry name" value="invasion_CiaB"/>
    <property type="match status" value="1"/>
</dbReference>
<feature type="coiled-coil region" evidence="1">
    <location>
        <begin position="91"/>
        <end position="118"/>
    </location>
</feature>
<keyword evidence="1" id="KW-0175">Coiled coil</keyword>
<accession>A0AAU7E6N4</accession>
<gene>
    <name evidence="3" type="primary">ciaB</name>
    <name evidence="3" type="ORF">AAH949_07465</name>
</gene>
<evidence type="ECO:0000259" key="2">
    <source>
        <dbReference type="Pfam" id="PF25448"/>
    </source>
</evidence>
<dbReference type="RefSeq" id="WP_348518381.1">
    <property type="nucleotide sequence ID" value="NZ_CP155620.1"/>
</dbReference>
<dbReference type="EMBL" id="CP155620">
    <property type="protein sequence ID" value="XBJ28915.1"/>
    <property type="molecule type" value="Genomic_DNA"/>
</dbReference>
<feature type="domain" description="DUF7897" evidence="2">
    <location>
        <begin position="1"/>
        <end position="606"/>
    </location>
</feature>
<proteinExistence type="predicted"/>
<dbReference type="Pfam" id="PF25448">
    <property type="entry name" value="DUF7897"/>
    <property type="match status" value="1"/>
</dbReference>
<evidence type="ECO:0000256" key="1">
    <source>
        <dbReference type="SAM" id="Coils"/>
    </source>
</evidence>